<comment type="subcellular location">
    <subcellularLocation>
        <location evidence="1">Membrane</location>
    </subcellularLocation>
</comment>
<evidence type="ECO:0000256" key="1">
    <source>
        <dbReference type="ARBA" id="ARBA00004370"/>
    </source>
</evidence>
<dbReference type="PANTHER" id="PTHR12815:SF42">
    <property type="entry name" value="BACTERIAL SURFACE ANTIGEN (D15) DOMAIN-CONTAINING PROTEIN"/>
    <property type="match status" value="1"/>
</dbReference>
<dbReference type="PANTHER" id="PTHR12815">
    <property type="entry name" value="SORTING AND ASSEMBLY MACHINERY SAMM50 PROTEIN FAMILY MEMBER"/>
    <property type="match status" value="1"/>
</dbReference>
<evidence type="ECO:0000256" key="3">
    <source>
        <dbReference type="ARBA" id="ARBA00023136"/>
    </source>
</evidence>
<evidence type="ECO:0000256" key="2">
    <source>
        <dbReference type="ARBA" id="ARBA00022452"/>
    </source>
</evidence>
<dbReference type="RefSeq" id="WP_353983350.1">
    <property type="nucleotide sequence ID" value="NZ_JBEWLY010000008.1"/>
</dbReference>
<evidence type="ECO:0000313" key="7">
    <source>
        <dbReference type="Proteomes" id="UP001548713"/>
    </source>
</evidence>
<evidence type="ECO:0000313" key="6">
    <source>
        <dbReference type="EMBL" id="MET1754897.1"/>
    </source>
</evidence>
<keyword evidence="2" id="KW-0812">Transmembrane</keyword>
<feature type="chain" id="PRO_5045650281" evidence="4">
    <location>
        <begin position="28"/>
        <end position="758"/>
    </location>
</feature>
<evidence type="ECO:0000259" key="5">
    <source>
        <dbReference type="Pfam" id="PF01103"/>
    </source>
</evidence>
<dbReference type="Proteomes" id="UP001548713">
    <property type="component" value="Unassembled WGS sequence"/>
</dbReference>
<dbReference type="Gene3D" id="2.40.160.50">
    <property type="entry name" value="membrane protein fhac: a member of the omp85/tpsb transporter family"/>
    <property type="match status" value="1"/>
</dbReference>
<keyword evidence="2" id="KW-1134">Transmembrane beta strand</keyword>
<dbReference type="InterPro" id="IPR000184">
    <property type="entry name" value="Bac_surfAg_D15"/>
</dbReference>
<dbReference type="EMBL" id="JBEWLY010000008">
    <property type="protein sequence ID" value="MET1754897.1"/>
    <property type="molecule type" value="Genomic_DNA"/>
</dbReference>
<feature type="signal peptide" evidence="4">
    <location>
        <begin position="1"/>
        <end position="27"/>
    </location>
</feature>
<keyword evidence="3" id="KW-0472">Membrane</keyword>
<reference evidence="6 7" key="1">
    <citation type="submission" date="2024-07" db="EMBL/GenBank/DDBJ databases">
        <title>Novosphingobium kalidii RD2P27.</title>
        <authorList>
            <person name="Sun J.-Q."/>
        </authorList>
    </citation>
    <scope>NUCLEOTIDE SEQUENCE [LARGE SCALE GENOMIC DNA]</scope>
    <source>
        <strain evidence="6 7">RD2P27</strain>
    </source>
</reference>
<proteinExistence type="predicted"/>
<feature type="domain" description="Bacterial surface antigen (D15)" evidence="5">
    <location>
        <begin position="506"/>
        <end position="758"/>
    </location>
</feature>
<keyword evidence="4" id="KW-0732">Signal</keyword>
<comment type="caution">
    <text evidence="6">The sequence shown here is derived from an EMBL/GenBank/DDBJ whole genome shotgun (WGS) entry which is preliminary data.</text>
</comment>
<dbReference type="Pfam" id="PF01103">
    <property type="entry name" value="Omp85"/>
    <property type="match status" value="1"/>
</dbReference>
<accession>A0ABV2CZ61</accession>
<dbReference type="InterPro" id="IPR039910">
    <property type="entry name" value="D15-like"/>
</dbReference>
<dbReference type="Gene3D" id="3.10.20.310">
    <property type="entry name" value="membrane protein fhac"/>
    <property type="match status" value="1"/>
</dbReference>
<evidence type="ECO:0000256" key="4">
    <source>
        <dbReference type="SAM" id="SignalP"/>
    </source>
</evidence>
<keyword evidence="7" id="KW-1185">Reference proteome</keyword>
<sequence>MQGVSVWLGSAGTTAVALALLSAPAHAQDAVLVDQPSAPAAVTEGLPNDSLRAGSVAIPEPPAEAPLPQVDPIIPDEEFNSAVPELSVDDDPELDRPLESIESFERRIAGQEADVAPTEGQALPAGDGALADQDPVEEIGDAPIRDAELAAPLPPLDQFEVAPVQFAEEEALGAEARVDYVVRLEGLDPADGSTDADLRDMFENLSALEKADGEAANVAMLSARLDEDAELLKTILASQGWYNAQVRTRLDQSAVAEGGAVAAVIEVAPGKRYTFADINIEAEPTVPPNLIAENLPLQVGNPIVAERVQAAEARVALALLQNGYPFAELGERDILLDQTTGDGVYTLPVDVGSRARFGGFNTEGDLAFGVEHIRTLARFEKGELYDSRKVDDLRKALIATGLFSTVSVEPKRTGEAAAEGAEYVTMLVRQDAGPPRTIAASAGYAAGQGFTLEATWTHRNMFPPEGALIVHGVAGTREQGAGVTFRRANAGRRDRTFEMIAEGLRSDYNAYNALTGRLAARVSYDSTQIWQKRVTYAYGAEVLGTAEREYDFSVGERRRRTFYIASLNGQLGYDTTDDLLNPTEGFRVTGLLQPEGSLQGDFTPYVRARLDASAYHPFGESFVLAGRVGFGTIQGAERSEIAPSRRFYSGGGGSVRGFGFQQLGPLDPNGDPIGGRSFNEGSVEGRYRFGNYGIVAFVDVGQSYASTKPKFSDLRYGIGIGGRFYTNFGPFRIDVATPLDRRAGESKINVYVSIGQAF</sequence>
<gene>
    <name evidence="6" type="ORF">ABVV53_05400</name>
</gene>
<protein>
    <submittedName>
        <fullName evidence="6">BamA/TamA family outer membrane protein</fullName>
    </submittedName>
</protein>
<name>A0ABV2CZ61_9SPHN</name>
<organism evidence="6 7">
    <name type="scientific">Novosphingobium kalidii</name>
    <dbReference type="NCBI Taxonomy" id="3230299"/>
    <lineage>
        <taxon>Bacteria</taxon>
        <taxon>Pseudomonadati</taxon>
        <taxon>Pseudomonadota</taxon>
        <taxon>Alphaproteobacteria</taxon>
        <taxon>Sphingomonadales</taxon>
        <taxon>Sphingomonadaceae</taxon>
        <taxon>Novosphingobium</taxon>
    </lineage>
</organism>